<dbReference type="Proteomes" id="UP000002274">
    <property type="component" value="Chromosome"/>
</dbReference>
<gene>
    <name evidence="8" type="ordered locus">P9303_17391</name>
</gene>
<dbReference type="HOGENOM" id="CLU_098240_3_1_3"/>
<dbReference type="InterPro" id="IPR005227">
    <property type="entry name" value="YqgF"/>
</dbReference>
<dbReference type="EC" id="3.1.-.-" evidence="5"/>
<keyword evidence="8" id="KW-0255">Endonuclease</keyword>
<keyword evidence="1 5" id="KW-0963">Cytoplasm</keyword>
<keyword evidence="2 5" id="KW-0690">Ribosome biogenesis</keyword>
<evidence type="ECO:0000256" key="1">
    <source>
        <dbReference type="ARBA" id="ARBA00022490"/>
    </source>
</evidence>
<dbReference type="InterPro" id="IPR006641">
    <property type="entry name" value="YqgF/RNaseH-like_dom"/>
</dbReference>
<organism evidence="8 9">
    <name type="scientific">Prochlorococcus marinus (strain MIT 9303)</name>
    <dbReference type="NCBI Taxonomy" id="59922"/>
    <lineage>
        <taxon>Bacteria</taxon>
        <taxon>Bacillati</taxon>
        <taxon>Cyanobacteriota</taxon>
        <taxon>Cyanophyceae</taxon>
        <taxon>Synechococcales</taxon>
        <taxon>Prochlorococcaceae</taxon>
        <taxon>Prochlorococcus</taxon>
    </lineage>
</organism>
<evidence type="ECO:0000256" key="5">
    <source>
        <dbReference type="HAMAP-Rule" id="MF_00651"/>
    </source>
</evidence>
<dbReference type="GO" id="GO:0005829">
    <property type="term" value="C:cytosol"/>
    <property type="evidence" value="ECO:0007669"/>
    <property type="project" value="TreeGrafter"/>
</dbReference>
<dbReference type="Pfam" id="PF03652">
    <property type="entry name" value="RuvX"/>
    <property type="match status" value="1"/>
</dbReference>
<dbReference type="GO" id="GO:0000967">
    <property type="term" value="P:rRNA 5'-end processing"/>
    <property type="evidence" value="ECO:0007669"/>
    <property type="project" value="UniProtKB-UniRule"/>
</dbReference>
<dbReference type="InterPro" id="IPR012337">
    <property type="entry name" value="RNaseH-like_sf"/>
</dbReference>
<dbReference type="SUPFAM" id="SSF53098">
    <property type="entry name" value="Ribonuclease H-like"/>
    <property type="match status" value="1"/>
</dbReference>
<dbReference type="KEGG" id="pmf:P9303_17391"/>
<evidence type="ECO:0000256" key="3">
    <source>
        <dbReference type="ARBA" id="ARBA00022722"/>
    </source>
</evidence>
<dbReference type="GO" id="GO:0004519">
    <property type="term" value="F:endonuclease activity"/>
    <property type="evidence" value="ECO:0007669"/>
    <property type="project" value="UniProtKB-KW"/>
</dbReference>
<dbReference type="PANTHER" id="PTHR33317:SF4">
    <property type="entry name" value="POLYNUCLEOTIDYL TRANSFERASE, RIBONUCLEASE H-LIKE SUPERFAMILY PROTEIN"/>
    <property type="match status" value="1"/>
</dbReference>
<protein>
    <recommendedName>
        <fullName evidence="5">Putative pre-16S rRNA nuclease</fullName>
        <ecNumber evidence="5">3.1.-.-</ecNumber>
    </recommendedName>
</protein>
<accession>A2CAH1</accession>
<keyword evidence="3 5" id="KW-0540">Nuclease</keyword>
<evidence type="ECO:0000313" key="9">
    <source>
        <dbReference type="Proteomes" id="UP000002274"/>
    </source>
</evidence>
<dbReference type="STRING" id="59922.P9303_17391"/>
<feature type="domain" description="YqgF/RNase H-like" evidence="7">
    <location>
        <begin position="62"/>
        <end position="162"/>
    </location>
</feature>
<comment type="similarity">
    <text evidence="5">Belongs to the YqgF HJR family.</text>
</comment>
<dbReference type="InterPro" id="IPR037027">
    <property type="entry name" value="YqgF/RNaseH-like_dom_sf"/>
</dbReference>
<dbReference type="AlphaFoldDB" id="A2CAH1"/>
<dbReference type="GO" id="GO:0016788">
    <property type="term" value="F:hydrolase activity, acting on ester bonds"/>
    <property type="evidence" value="ECO:0007669"/>
    <property type="project" value="UniProtKB-UniRule"/>
</dbReference>
<name>A2CAH1_PROM3</name>
<evidence type="ECO:0000256" key="2">
    <source>
        <dbReference type="ARBA" id="ARBA00022517"/>
    </source>
</evidence>
<keyword evidence="4 5" id="KW-0378">Hydrolase</keyword>
<proteinExistence type="inferred from homology"/>
<dbReference type="PANTHER" id="PTHR33317">
    <property type="entry name" value="POLYNUCLEOTIDYL TRANSFERASE, RIBONUCLEASE H-LIKE SUPERFAMILY PROTEIN"/>
    <property type="match status" value="1"/>
</dbReference>
<dbReference type="EMBL" id="CP000554">
    <property type="protein sequence ID" value="ABM78481.1"/>
    <property type="molecule type" value="Genomic_DNA"/>
</dbReference>
<sequence>MEACGRRVAAWSQSLASPGKQQVASWSSTTAIDAGATATTATTPPYSKPGPTLMTATKPRPKSILSLDLGKRRIGLAGCDPLGITVSPLPPLQRKSFDRDLKALQRHCTSRKVEGLVVGLPLDSKGLPTDQARHYERYGQRLARALKLPLALVNEHSSSWAAAERYNLQGDRSGQLDSAAAALLLEQWLREGPELKPVHVAAHPVSQVNSDSGA</sequence>
<dbReference type="Gene3D" id="3.30.420.140">
    <property type="entry name" value="YqgF/RNase H-like domain"/>
    <property type="match status" value="1"/>
</dbReference>
<dbReference type="NCBIfam" id="TIGR00250">
    <property type="entry name" value="RNAse_H_YqgF"/>
    <property type="match status" value="1"/>
</dbReference>
<evidence type="ECO:0000256" key="6">
    <source>
        <dbReference type="SAM" id="MobiDB-lite"/>
    </source>
</evidence>
<reference evidence="8 9" key="1">
    <citation type="journal article" date="2007" name="PLoS Genet.">
        <title>Patterns and implications of gene gain and loss in the evolution of Prochlorococcus.</title>
        <authorList>
            <person name="Kettler G.C."/>
            <person name="Martiny A.C."/>
            <person name="Huang K."/>
            <person name="Zucker J."/>
            <person name="Coleman M.L."/>
            <person name="Rodrigue S."/>
            <person name="Chen F."/>
            <person name="Lapidus A."/>
            <person name="Ferriera S."/>
            <person name="Johnson J."/>
            <person name="Steglich C."/>
            <person name="Church G.M."/>
            <person name="Richardson P."/>
            <person name="Chisholm S.W."/>
        </authorList>
    </citation>
    <scope>NUCLEOTIDE SEQUENCE [LARGE SCALE GENOMIC DNA]</scope>
    <source>
        <strain evidence="8 9">MIT 9303</strain>
    </source>
</reference>
<feature type="region of interest" description="Disordered" evidence="6">
    <location>
        <begin position="35"/>
        <end position="59"/>
    </location>
</feature>
<evidence type="ECO:0000313" key="8">
    <source>
        <dbReference type="EMBL" id="ABM78481.1"/>
    </source>
</evidence>
<dbReference type="HAMAP" id="MF_00651">
    <property type="entry name" value="Nuclease_YqgF"/>
    <property type="match status" value="1"/>
</dbReference>
<evidence type="ECO:0000256" key="4">
    <source>
        <dbReference type="ARBA" id="ARBA00022801"/>
    </source>
</evidence>
<evidence type="ECO:0000259" key="7">
    <source>
        <dbReference type="SMART" id="SM00732"/>
    </source>
</evidence>
<comment type="function">
    <text evidence="5">Could be a nuclease involved in processing of the 5'-end of pre-16S rRNA.</text>
</comment>
<dbReference type="CDD" id="cd16964">
    <property type="entry name" value="YqgF"/>
    <property type="match status" value="1"/>
</dbReference>
<dbReference type="SMART" id="SM00732">
    <property type="entry name" value="YqgFc"/>
    <property type="match status" value="1"/>
</dbReference>
<comment type="subcellular location">
    <subcellularLocation>
        <location evidence="5">Cytoplasm</location>
    </subcellularLocation>
</comment>